<dbReference type="KEGG" id="lci:LCK_00570"/>
<dbReference type="RefSeq" id="WP_004908112.1">
    <property type="nucleotide sequence ID" value="NC_010471.1"/>
</dbReference>
<dbReference type="OrthoDB" id="2144199at2"/>
<dbReference type="Proteomes" id="UP000002166">
    <property type="component" value="Chromosome"/>
</dbReference>
<dbReference type="InterPro" id="IPR037873">
    <property type="entry name" value="BamE-like"/>
</dbReference>
<organism evidence="4 5">
    <name type="scientific">Leuconostoc citreum (strain KM20)</name>
    <dbReference type="NCBI Taxonomy" id="349519"/>
    <lineage>
        <taxon>Bacteria</taxon>
        <taxon>Bacillati</taxon>
        <taxon>Bacillota</taxon>
        <taxon>Bacilli</taxon>
        <taxon>Lactobacillales</taxon>
        <taxon>Lactobacillaceae</taxon>
        <taxon>Leuconostoc</taxon>
    </lineage>
</organism>
<name>B1MY01_LEUCK</name>
<evidence type="ECO:0000313" key="5">
    <source>
        <dbReference type="Proteomes" id="UP000002166"/>
    </source>
</evidence>
<reference evidence="4 5" key="1">
    <citation type="journal article" date="2008" name="J. Bacteriol.">
        <title>Complete genome sequence of Leuconostoc citreum KM20.</title>
        <authorList>
            <person name="Kim J.F."/>
            <person name="Jeong H."/>
            <person name="Lee J.-S."/>
            <person name="Choi S.-H."/>
            <person name="Ha M."/>
            <person name="Hur C.-G."/>
            <person name="Kim J.-S."/>
            <person name="Lee S."/>
            <person name="Park H.-S."/>
            <person name="Park Y.-H."/>
            <person name="Oh T.K."/>
        </authorList>
    </citation>
    <scope>NUCLEOTIDE SEQUENCE [LARGE SCALE GENOMIC DNA]</scope>
    <source>
        <strain evidence="4 5">KM20</strain>
    </source>
</reference>
<proteinExistence type="predicted"/>
<feature type="region of interest" description="Disordered" evidence="2">
    <location>
        <begin position="36"/>
        <end position="79"/>
    </location>
</feature>
<evidence type="ECO:0000256" key="2">
    <source>
        <dbReference type="SAM" id="MobiDB-lite"/>
    </source>
</evidence>
<keyword evidence="3" id="KW-0812">Transmembrane</keyword>
<keyword evidence="3" id="KW-1133">Transmembrane helix</keyword>
<gene>
    <name evidence="4" type="ordered locus">LCK_00570</name>
</gene>
<keyword evidence="3" id="KW-0472">Membrane</keyword>
<dbReference type="eggNOG" id="ENOG50308GC">
    <property type="taxonomic scope" value="Bacteria"/>
</dbReference>
<evidence type="ECO:0000313" key="4">
    <source>
        <dbReference type="EMBL" id="ACA82403.1"/>
    </source>
</evidence>
<evidence type="ECO:0000256" key="1">
    <source>
        <dbReference type="ARBA" id="ARBA00022729"/>
    </source>
</evidence>
<feature type="transmembrane region" description="Helical" evidence="3">
    <location>
        <begin position="12"/>
        <end position="33"/>
    </location>
</feature>
<sequence>MQRKPFKQSHRLRYLLVGLLIVAVIIVATVILGQHGGKKTSETSQSTSQSSQSQNKSNSTSSTSATSSNAPVSSTDEASSVVVPSVPSAASSAASEAIHAVVNDGTQTPIADNQTSAPQVAASSSVATPAPAPKAVTFGNWTLANFNTVKLGSATYDQVKASYGNPTNLVASDTVTANWISTSGAKVTIVFTPTGDNKNLQLVANYKVQSGLQ</sequence>
<keyword evidence="1" id="KW-0732">Signal</keyword>
<keyword evidence="5" id="KW-1185">Reference proteome</keyword>
<dbReference type="EMBL" id="DQ489736">
    <property type="protein sequence ID" value="ACA82403.1"/>
    <property type="molecule type" value="Genomic_DNA"/>
</dbReference>
<protein>
    <recommendedName>
        <fullName evidence="6">DUF3862 domain-containing protein</fullName>
    </recommendedName>
</protein>
<dbReference type="HOGENOM" id="CLU_1281912_0_0_9"/>
<feature type="compositionally biased region" description="Low complexity" evidence="2">
    <location>
        <begin position="42"/>
        <end position="79"/>
    </location>
</feature>
<evidence type="ECO:0008006" key="6">
    <source>
        <dbReference type="Google" id="ProtNLM"/>
    </source>
</evidence>
<dbReference type="AlphaFoldDB" id="B1MY01"/>
<accession>B1MY01</accession>
<evidence type="ECO:0000256" key="3">
    <source>
        <dbReference type="SAM" id="Phobius"/>
    </source>
</evidence>
<dbReference type="Gene3D" id="3.30.1450.10">
    <property type="match status" value="1"/>
</dbReference>